<gene>
    <name evidence="2" type="ORF">A2714_01820</name>
</gene>
<keyword evidence="1" id="KW-1133">Transmembrane helix</keyword>
<dbReference type="PANTHER" id="PTHR40278">
    <property type="entry name" value="DNA UTILIZATION PROTEIN HOFN"/>
    <property type="match status" value="1"/>
</dbReference>
<comment type="caution">
    <text evidence="2">The sequence shown here is derived from an EMBL/GenBank/DDBJ whole genome shotgun (WGS) entry which is preliminary data.</text>
</comment>
<dbReference type="Proteomes" id="UP000178419">
    <property type="component" value="Unassembled WGS sequence"/>
</dbReference>
<accession>A0A1F7Y185</accession>
<keyword evidence="1" id="KW-0472">Membrane</keyword>
<evidence type="ECO:0000256" key="1">
    <source>
        <dbReference type="SAM" id="Phobius"/>
    </source>
</evidence>
<proteinExistence type="predicted"/>
<reference evidence="2 3" key="1">
    <citation type="journal article" date="2016" name="Nat. Commun.">
        <title>Thousands of microbial genomes shed light on interconnected biogeochemical processes in an aquifer system.</title>
        <authorList>
            <person name="Anantharaman K."/>
            <person name="Brown C.T."/>
            <person name="Hug L.A."/>
            <person name="Sharon I."/>
            <person name="Castelle C.J."/>
            <person name="Probst A.J."/>
            <person name="Thomas B.C."/>
            <person name="Singh A."/>
            <person name="Wilkins M.J."/>
            <person name="Karaoz U."/>
            <person name="Brodie E.L."/>
            <person name="Williams K.H."/>
            <person name="Hubbard S.S."/>
            <person name="Banfield J.F."/>
        </authorList>
    </citation>
    <scope>NUCLEOTIDE SEQUENCE [LARGE SCALE GENOMIC DNA]</scope>
</reference>
<dbReference type="AlphaFoldDB" id="A0A1F7Y185"/>
<evidence type="ECO:0000313" key="3">
    <source>
        <dbReference type="Proteomes" id="UP000178419"/>
    </source>
</evidence>
<name>A0A1F7Y185_9BACT</name>
<keyword evidence="1" id="KW-0812">Transmembrane</keyword>
<feature type="transmembrane region" description="Helical" evidence="1">
    <location>
        <begin position="27"/>
        <end position="49"/>
    </location>
</feature>
<sequence>MARINLLPQELKPKGYVLKLSKTLNKLALISIAILLAAAFVFLGSFIFFSQQTKASLGRQESLKSEIRALEATEQKLILVKDRIQKIGKVLNVENTTEELGVLKQIVEILPEGVSFNSVGISDSSVELEVTAPNLLSIGQFFLSIVNSQGFQKVTVTGFSYKLETGYVVGLIFF</sequence>
<organism evidence="2 3">
    <name type="scientific">Candidatus Woesebacteria bacterium RIFCSPHIGHO2_01_FULL_38_9</name>
    <dbReference type="NCBI Taxonomy" id="1802492"/>
    <lineage>
        <taxon>Bacteria</taxon>
        <taxon>Candidatus Woeseibacteriota</taxon>
    </lineage>
</organism>
<dbReference type="InterPro" id="IPR052534">
    <property type="entry name" value="Extracell_DNA_Util/SecSys_Comp"/>
</dbReference>
<dbReference type="PANTHER" id="PTHR40278:SF1">
    <property type="entry name" value="DNA UTILIZATION PROTEIN HOFN"/>
    <property type="match status" value="1"/>
</dbReference>
<evidence type="ECO:0000313" key="2">
    <source>
        <dbReference type="EMBL" id="OGM21051.1"/>
    </source>
</evidence>
<protein>
    <submittedName>
        <fullName evidence="2">Uncharacterized protein</fullName>
    </submittedName>
</protein>
<dbReference type="EMBL" id="MGGE01000027">
    <property type="protein sequence ID" value="OGM21051.1"/>
    <property type="molecule type" value="Genomic_DNA"/>
</dbReference>